<keyword evidence="18" id="KW-1185">Reference proteome</keyword>
<feature type="domain" description="Anthranilate synthase component I N-terminal" evidence="16">
    <location>
        <begin position="61"/>
        <end position="183"/>
    </location>
</feature>
<dbReference type="Proteomes" id="UP001301132">
    <property type="component" value="Unassembled WGS sequence"/>
</dbReference>
<reference evidence="17 18" key="1">
    <citation type="submission" date="2022-12" db="EMBL/GenBank/DDBJ databases">
        <authorList>
            <person name="Abashina T."/>
            <person name="Solyanikova I."/>
            <person name="Delegan Y."/>
        </authorList>
    </citation>
    <scope>NUCLEOTIDE SEQUENCE [LARGE SCALE GENOMIC DNA]</scope>
    <source>
        <strain evidence="17 18">IPS92ro</strain>
    </source>
</reference>
<dbReference type="EC" id="4.1.3.27" evidence="5"/>
<evidence type="ECO:0000259" key="16">
    <source>
        <dbReference type="Pfam" id="PF04715"/>
    </source>
</evidence>
<evidence type="ECO:0000256" key="7">
    <source>
        <dbReference type="ARBA" id="ARBA00022605"/>
    </source>
</evidence>
<evidence type="ECO:0000256" key="11">
    <source>
        <dbReference type="ARBA" id="ARBA00023141"/>
    </source>
</evidence>
<dbReference type="EMBL" id="JAPWHU010000295">
    <property type="protein sequence ID" value="MCZ4637078.1"/>
    <property type="molecule type" value="Genomic_DNA"/>
</dbReference>
<organism evidence="17 18">
    <name type="scientific">Streptomyces rubrogriseus</name>
    <dbReference type="NCBI Taxonomy" id="194673"/>
    <lineage>
        <taxon>Bacteria</taxon>
        <taxon>Bacillati</taxon>
        <taxon>Actinomycetota</taxon>
        <taxon>Actinomycetes</taxon>
        <taxon>Kitasatosporales</taxon>
        <taxon>Streptomycetaceae</taxon>
        <taxon>Streptomyces</taxon>
        <taxon>Streptomyces violaceoruber group</taxon>
    </lineage>
</organism>
<evidence type="ECO:0000256" key="6">
    <source>
        <dbReference type="ARBA" id="ARBA00020653"/>
    </source>
</evidence>
<dbReference type="InterPro" id="IPR006805">
    <property type="entry name" value="Anth_synth_I_N"/>
</dbReference>
<sequence>MTTHAAEAPTTDPQGAPGSQKTPDATEAEEAARATVPHRAAAAALAREHDVVPLHQEFLDDSVSPVTAFAQLCGPDEAGFLLESVPVSGGVARYSYVGHRPVPLEPTGGDPLTALRSHLARSVAPVPGLPPFHGGVVGYLGYEAARHFEDLPLAAGPPPGLPESAFLAADDLVVFDHATRRVLLMTLYRPARESYDDAVARIV</sequence>
<evidence type="ECO:0000313" key="18">
    <source>
        <dbReference type="Proteomes" id="UP001301132"/>
    </source>
</evidence>
<evidence type="ECO:0000256" key="8">
    <source>
        <dbReference type="ARBA" id="ARBA00022723"/>
    </source>
</evidence>
<evidence type="ECO:0000256" key="4">
    <source>
        <dbReference type="ARBA" id="ARBA00011575"/>
    </source>
</evidence>
<evidence type="ECO:0000256" key="2">
    <source>
        <dbReference type="ARBA" id="ARBA00004873"/>
    </source>
</evidence>
<evidence type="ECO:0000256" key="1">
    <source>
        <dbReference type="ARBA" id="ARBA00001946"/>
    </source>
</evidence>
<comment type="cofactor">
    <cofactor evidence="1">
        <name>Mg(2+)</name>
        <dbReference type="ChEBI" id="CHEBI:18420"/>
    </cofactor>
</comment>
<evidence type="ECO:0000256" key="5">
    <source>
        <dbReference type="ARBA" id="ARBA00012266"/>
    </source>
</evidence>
<dbReference type="PANTHER" id="PTHR11236">
    <property type="entry name" value="AMINOBENZOATE/ANTHRANILATE SYNTHASE"/>
    <property type="match status" value="1"/>
</dbReference>
<gene>
    <name evidence="17" type="ORF">O3S69_23825</name>
</gene>
<protein>
    <recommendedName>
        <fullName evidence="6">Anthranilate synthase component 1</fullName>
        <ecNumber evidence="5">4.1.3.27</ecNumber>
    </recommendedName>
</protein>
<feature type="compositionally biased region" description="Polar residues" evidence="15">
    <location>
        <begin position="11"/>
        <end position="23"/>
    </location>
</feature>
<dbReference type="Gene3D" id="3.60.120.10">
    <property type="entry name" value="Anthranilate synthase"/>
    <property type="match status" value="1"/>
</dbReference>
<evidence type="ECO:0000256" key="15">
    <source>
        <dbReference type="SAM" id="MobiDB-lite"/>
    </source>
</evidence>
<keyword evidence="7" id="KW-0028">Amino-acid biosynthesis</keyword>
<proteinExistence type="inferred from homology"/>
<evidence type="ECO:0000256" key="3">
    <source>
        <dbReference type="ARBA" id="ARBA00009562"/>
    </source>
</evidence>
<accession>A0ABT4P7J3</accession>
<keyword evidence="10" id="KW-0460">Magnesium</keyword>
<name>A0ABT4P7J3_9ACTN</name>
<keyword evidence="9" id="KW-0822">Tryptophan biosynthesis</keyword>
<comment type="similarity">
    <text evidence="3">Belongs to the anthranilate synthase component I family.</text>
</comment>
<feature type="region of interest" description="Disordered" evidence="15">
    <location>
        <begin position="1"/>
        <end position="36"/>
    </location>
</feature>
<evidence type="ECO:0000256" key="9">
    <source>
        <dbReference type="ARBA" id="ARBA00022822"/>
    </source>
</evidence>
<evidence type="ECO:0000256" key="10">
    <source>
        <dbReference type="ARBA" id="ARBA00022842"/>
    </source>
</evidence>
<dbReference type="InterPro" id="IPR019999">
    <property type="entry name" value="Anth_synth_I-like"/>
</dbReference>
<feature type="non-terminal residue" evidence="17">
    <location>
        <position position="203"/>
    </location>
</feature>
<comment type="catalytic activity">
    <reaction evidence="14">
        <text>chorismate + L-glutamine = anthranilate + pyruvate + L-glutamate + H(+)</text>
        <dbReference type="Rhea" id="RHEA:21732"/>
        <dbReference type="ChEBI" id="CHEBI:15361"/>
        <dbReference type="ChEBI" id="CHEBI:15378"/>
        <dbReference type="ChEBI" id="CHEBI:16567"/>
        <dbReference type="ChEBI" id="CHEBI:29748"/>
        <dbReference type="ChEBI" id="CHEBI:29985"/>
        <dbReference type="ChEBI" id="CHEBI:58359"/>
        <dbReference type="EC" id="4.1.3.27"/>
    </reaction>
</comment>
<keyword evidence="12" id="KW-0456">Lyase</keyword>
<comment type="subunit">
    <text evidence="4">Heterotetramer consisting of two non-identical subunits: a beta subunit (TrpG) and a large alpha subunit (TrpE).</text>
</comment>
<dbReference type="SUPFAM" id="SSF56322">
    <property type="entry name" value="ADC synthase"/>
    <property type="match status" value="1"/>
</dbReference>
<comment type="caution">
    <text evidence="17">The sequence shown here is derived from an EMBL/GenBank/DDBJ whole genome shotgun (WGS) entry which is preliminary data.</text>
</comment>
<dbReference type="InterPro" id="IPR005801">
    <property type="entry name" value="ADC_synthase"/>
</dbReference>
<keyword evidence="11" id="KW-0057">Aromatic amino acid biosynthesis</keyword>
<comment type="function">
    <text evidence="13">Part of a heterotetrameric complex that catalyzes the two-step biosynthesis of anthranilate, an intermediate in the biosynthesis of L-tryptophan. In the first step, the glutamine-binding beta subunit (TrpG) of anthranilate synthase (AS) provides the glutamine amidotransferase activity which generates ammonia as a substrate that, along with chorismate, is used in the second step, catalyzed by the large alpha subunit of AS (TrpE) to produce anthranilate. In the absence of TrpG, TrpE can synthesize anthranilate directly from chorismate and high concentrations of ammonia.</text>
</comment>
<evidence type="ECO:0000256" key="12">
    <source>
        <dbReference type="ARBA" id="ARBA00023239"/>
    </source>
</evidence>
<keyword evidence="8" id="KW-0479">Metal-binding</keyword>
<comment type="pathway">
    <text evidence="2">Amino-acid biosynthesis; L-tryptophan biosynthesis; L-tryptophan from chorismate: step 1/5.</text>
</comment>
<evidence type="ECO:0000256" key="14">
    <source>
        <dbReference type="ARBA" id="ARBA00047683"/>
    </source>
</evidence>
<evidence type="ECO:0000313" key="17">
    <source>
        <dbReference type="EMBL" id="MCZ4637078.1"/>
    </source>
</evidence>
<dbReference type="PANTHER" id="PTHR11236:SF46">
    <property type="entry name" value="ANTHRANILATE SYNTHASE COMPONENT 1"/>
    <property type="match status" value="1"/>
</dbReference>
<evidence type="ECO:0000256" key="13">
    <source>
        <dbReference type="ARBA" id="ARBA00025634"/>
    </source>
</evidence>
<dbReference type="Pfam" id="PF04715">
    <property type="entry name" value="Anth_synt_I_N"/>
    <property type="match status" value="1"/>
</dbReference>